<evidence type="ECO:0000313" key="3">
    <source>
        <dbReference type="EMBL" id="RKP11108.1"/>
    </source>
</evidence>
<reference evidence="4" key="1">
    <citation type="journal article" date="2018" name="Nat. Microbiol.">
        <title>Leveraging single-cell genomics to expand the fungal tree of life.</title>
        <authorList>
            <person name="Ahrendt S.R."/>
            <person name="Quandt C.A."/>
            <person name="Ciobanu D."/>
            <person name="Clum A."/>
            <person name="Salamov A."/>
            <person name="Andreopoulos B."/>
            <person name="Cheng J.F."/>
            <person name="Woyke T."/>
            <person name="Pelin A."/>
            <person name="Henrissat B."/>
            <person name="Reynolds N.K."/>
            <person name="Benny G.L."/>
            <person name="Smith M.E."/>
            <person name="James T.Y."/>
            <person name="Grigoriev I.V."/>
        </authorList>
    </citation>
    <scope>NUCLEOTIDE SEQUENCE [LARGE SCALE GENOMIC DNA]</scope>
    <source>
        <strain evidence="4">RSA 1356</strain>
    </source>
</reference>
<dbReference type="EMBL" id="KZ992427">
    <property type="protein sequence ID" value="RKP11108.1"/>
    <property type="molecule type" value="Genomic_DNA"/>
</dbReference>
<organism evidence="3 4">
    <name type="scientific">Thamnocephalis sphaerospora</name>
    <dbReference type="NCBI Taxonomy" id="78915"/>
    <lineage>
        <taxon>Eukaryota</taxon>
        <taxon>Fungi</taxon>
        <taxon>Fungi incertae sedis</taxon>
        <taxon>Zoopagomycota</taxon>
        <taxon>Zoopagomycotina</taxon>
        <taxon>Zoopagomycetes</taxon>
        <taxon>Zoopagales</taxon>
        <taxon>Sigmoideomycetaceae</taxon>
        <taxon>Thamnocephalis</taxon>
    </lineage>
</organism>
<protein>
    <recommendedName>
        <fullName evidence="2">WIBG Mago-binding domain-containing protein</fullName>
    </recommendedName>
</protein>
<dbReference type="InterPro" id="IPR036348">
    <property type="entry name" value="WIBG_N_sf"/>
</dbReference>
<gene>
    <name evidence="3" type="ORF">THASP1DRAFT_21309</name>
</gene>
<evidence type="ECO:0000256" key="1">
    <source>
        <dbReference type="SAM" id="MobiDB-lite"/>
    </source>
</evidence>
<dbReference type="Proteomes" id="UP000271241">
    <property type="component" value="Unassembled WGS sequence"/>
</dbReference>
<dbReference type="OrthoDB" id="21625at2759"/>
<feature type="compositionally biased region" description="Polar residues" evidence="1">
    <location>
        <begin position="10"/>
        <end position="19"/>
    </location>
</feature>
<dbReference type="InterPro" id="IPR015362">
    <property type="entry name" value="WIBG_mago-bd"/>
</dbReference>
<evidence type="ECO:0000313" key="4">
    <source>
        <dbReference type="Proteomes" id="UP000271241"/>
    </source>
</evidence>
<dbReference type="SUPFAM" id="SSF101931">
    <property type="entry name" value="Pym (Within the bgcn gene intron protein, WIBG), N-terminal domain"/>
    <property type="match status" value="1"/>
</dbReference>
<proteinExistence type="predicted"/>
<name>A0A4P9XXJ5_9FUNG</name>
<dbReference type="AlphaFoldDB" id="A0A4P9XXJ5"/>
<dbReference type="SMART" id="SM01273">
    <property type="entry name" value="Mago-bind"/>
    <property type="match status" value="1"/>
</dbReference>
<accession>A0A4P9XXJ5</accession>
<feature type="compositionally biased region" description="Basic and acidic residues" evidence="1">
    <location>
        <begin position="173"/>
        <end position="190"/>
    </location>
</feature>
<feature type="compositionally biased region" description="Basic and acidic residues" evidence="1">
    <location>
        <begin position="101"/>
        <end position="110"/>
    </location>
</feature>
<dbReference type="GO" id="GO:0003723">
    <property type="term" value="F:RNA binding"/>
    <property type="evidence" value="ECO:0007669"/>
    <property type="project" value="TreeGrafter"/>
</dbReference>
<dbReference type="InterPro" id="IPR039333">
    <property type="entry name" value="PYM1"/>
</dbReference>
<dbReference type="PANTHER" id="PTHR22959:SF0">
    <property type="entry name" value="PARTNER OF Y14 AND MAGO"/>
    <property type="match status" value="1"/>
</dbReference>
<dbReference type="GO" id="GO:0005737">
    <property type="term" value="C:cytoplasm"/>
    <property type="evidence" value="ECO:0007669"/>
    <property type="project" value="TreeGrafter"/>
</dbReference>
<dbReference type="STRING" id="78915.A0A4P9XXJ5"/>
<dbReference type="GO" id="GO:0035145">
    <property type="term" value="C:exon-exon junction complex"/>
    <property type="evidence" value="ECO:0007669"/>
    <property type="project" value="TreeGrafter"/>
</dbReference>
<dbReference type="GO" id="GO:1903259">
    <property type="term" value="P:exon-exon junction complex disassembly"/>
    <property type="evidence" value="ECO:0007669"/>
    <property type="project" value="InterPro"/>
</dbReference>
<dbReference type="PANTHER" id="PTHR22959">
    <property type="entry name" value="PYM PROTEIN"/>
    <property type="match status" value="1"/>
</dbReference>
<feature type="region of interest" description="Disordered" evidence="1">
    <location>
        <begin position="1"/>
        <end position="192"/>
    </location>
</feature>
<sequence>MSRRLFEQAVTASGITTLPTPDGERIVPGTRRPDGTMRPTRRVRPGFTPVEDQLRFQSRRVAERQLPAGYVVGRDEMPSSSRPQPARGGSWFKQDTSTASPRRDAAKSAWDDDSDEEETKAESSADLTKAQRKNQKRTEKRAEKLQVQYEEDVRASVERALHERQQTTAATSGKDEAAAKETVADPERKARAVRKKIRQAEELRRRRDQEGTKLQAQEVEKIGRIAELEAELAQLTIAISERKK</sequence>
<keyword evidence="4" id="KW-1185">Reference proteome</keyword>
<evidence type="ECO:0000259" key="2">
    <source>
        <dbReference type="SMART" id="SM01273"/>
    </source>
</evidence>
<feature type="compositionally biased region" description="Basic and acidic residues" evidence="1">
    <location>
        <begin position="151"/>
        <end position="165"/>
    </location>
</feature>
<feature type="domain" description="WIBG Mago-binding" evidence="2">
    <location>
        <begin position="23"/>
        <end position="49"/>
    </location>
</feature>
<dbReference type="Pfam" id="PF09282">
    <property type="entry name" value="Mago-bind"/>
    <property type="match status" value="1"/>
</dbReference>